<name>F0F2N1_9NEIS</name>
<evidence type="ECO:0000256" key="1">
    <source>
        <dbReference type="SAM" id="SignalP"/>
    </source>
</evidence>
<comment type="caution">
    <text evidence="2">The sequence shown here is derived from an EMBL/GenBank/DDBJ whole genome shotgun (WGS) entry which is preliminary data.</text>
</comment>
<reference evidence="2 3" key="1">
    <citation type="submission" date="2011-01" db="EMBL/GenBank/DDBJ databases">
        <authorList>
            <person name="Muzny D."/>
            <person name="Qin X."/>
            <person name="Deng J."/>
            <person name="Jiang H."/>
            <person name="Liu Y."/>
            <person name="Qu J."/>
            <person name="Song X.-Z."/>
            <person name="Zhang L."/>
            <person name="Thornton R."/>
            <person name="Coyle M."/>
            <person name="Francisco L."/>
            <person name="Jackson L."/>
            <person name="Javaid M."/>
            <person name="Korchina V."/>
            <person name="Kovar C."/>
            <person name="Mata R."/>
            <person name="Mathew T."/>
            <person name="Ngo R."/>
            <person name="Nguyen L."/>
            <person name="Nguyen N."/>
            <person name="Okwuonu G."/>
            <person name="Ongeri F."/>
            <person name="Pham C."/>
            <person name="Simmons D."/>
            <person name="Wilczek-Boney K."/>
            <person name="Hale W."/>
            <person name="Jakkamsetti A."/>
            <person name="Pham P."/>
            <person name="Ruth R."/>
            <person name="San Lucas F."/>
            <person name="Warren J."/>
            <person name="Zhang J."/>
            <person name="Zhao Z."/>
            <person name="Zhou C."/>
            <person name="Zhu D."/>
            <person name="Lee S."/>
            <person name="Bess C."/>
            <person name="Blankenburg K."/>
            <person name="Forbes L."/>
            <person name="Fu Q."/>
            <person name="Gubbala S."/>
            <person name="Hirani K."/>
            <person name="Jayaseelan J.C."/>
            <person name="Lara F."/>
            <person name="Munidasa M."/>
            <person name="Palculict T."/>
            <person name="Patil S."/>
            <person name="Pu L.-L."/>
            <person name="Saada N."/>
            <person name="Tang L."/>
            <person name="Weissenberger G."/>
            <person name="Zhu Y."/>
            <person name="Hemphill L."/>
            <person name="Shang Y."/>
            <person name="Youmans B."/>
            <person name="Ayvaz T."/>
            <person name="Ross M."/>
            <person name="Santibanez J."/>
            <person name="Aqrawi P."/>
            <person name="Gross S."/>
            <person name="Joshi V."/>
            <person name="Fowler G."/>
            <person name="Nazareth L."/>
            <person name="Reid J."/>
            <person name="Worley K."/>
            <person name="Petrosino J."/>
            <person name="Highlander S."/>
            <person name="Gibbs R."/>
        </authorList>
    </citation>
    <scope>NUCLEOTIDE SEQUENCE [LARGE SCALE GENOMIC DNA]</scope>
    <source>
        <strain evidence="2 3">ATCC 33394</strain>
    </source>
</reference>
<protein>
    <recommendedName>
        <fullName evidence="4">Lipoprotein</fullName>
    </recommendedName>
</protein>
<evidence type="ECO:0000313" key="3">
    <source>
        <dbReference type="Proteomes" id="UP000004088"/>
    </source>
</evidence>
<sequence length="46" mass="4848">MMKEQAMKKYILLSICALTLAACAGTSGGAHNQMYGELKGGAEVTR</sequence>
<keyword evidence="1" id="KW-0732">Signal</keyword>
<feature type="signal peptide" evidence="1">
    <location>
        <begin position="1"/>
        <end position="24"/>
    </location>
</feature>
<proteinExistence type="predicted"/>
<dbReference type="EMBL" id="AEWV01000045">
    <property type="protein sequence ID" value="EGC16208.1"/>
    <property type="molecule type" value="Genomic_DNA"/>
</dbReference>
<accession>F0F2N1</accession>
<keyword evidence="3" id="KW-1185">Reference proteome</keyword>
<feature type="chain" id="PRO_5003247667" description="Lipoprotein" evidence="1">
    <location>
        <begin position="25"/>
        <end position="46"/>
    </location>
</feature>
<dbReference type="STRING" id="888741.HMPREF9098_2377"/>
<dbReference type="PROSITE" id="PS51257">
    <property type="entry name" value="PROKAR_LIPOPROTEIN"/>
    <property type="match status" value="1"/>
</dbReference>
<evidence type="ECO:0000313" key="2">
    <source>
        <dbReference type="EMBL" id="EGC16208.1"/>
    </source>
</evidence>
<evidence type="ECO:0008006" key="4">
    <source>
        <dbReference type="Google" id="ProtNLM"/>
    </source>
</evidence>
<dbReference type="AlphaFoldDB" id="F0F2N1"/>
<dbReference type="Proteomes" id="UP000004088">
    <property type="component" value="Unassembled WGS sequence"/>
</dbReference>
<organism evidence="2 3">
    <name type="scientific">Kingella denitrificans ATCC 33394</name>
    <dbReference type="NCBI Taxonomy" id="888741"/>
    <lineage>
        <taxon>Bacteria</taxon>
        <taxon>Pseudomonadati</taxon>
        <taxon>Pseudomonadota</taxon>
        <taxon>Betaproteobacteria</taxon>
        <taxon>Neisseriales</taxon>
        <taxon>Neisseriaceae</taxon>
        <taxon>Kingella</taxon>
    </lineage>
</organism>
<dbReference type="HOGENOM" id="CLU_217226_1_0_4"/>
<gene>
    <name evidence="2" type="ORF">HMPREF9098_2377</name>
</gene>